<proteinExistence type="predicted"/>
<accession>A0ABW2JIV3</accession>
<evidence type="ECO:0000313" key="3">
    <source>
        <dbReference type="Proteomes" id="UP001596523"/>
    </source>
</evidence>
<dbReference type="InterPro" id="IPR036196">
    <property type="entry name" value="Ptyr_pPase_sf"/>
</dbReference>
<dbReference type="EMBL" id="JBHTCF010000006">
    <property type="protein sequence ID" value="MFC7305773.1"/>
    <property type="molecule type" value="Genomic_DNA"/>
</dbReference>
<dbReference type="SUPFAM" id="SSF52788">
    <property type="entry name" value="Phosphotyrosine protein phosphatases I"/>
    <property type="match status" value="1"/>
</dbReference>
<organism evidence="2 3">
    <name type="scientific">Streptomyces monticola</name>
    <dbReference type="NCBI Taxonomy" id="2666263"/>
    <lineage>
        <taxon>Bacteria</taxon>
        <taxon>Bacillati</taxon>
        <taxon>Actinomycetota</taxon>
        <taxon>Actinomycetes</taxon>
        <taxon>Kitasatosporales</taxon>
        <taxon>Streptomycetaceae</taxon>
        <taxon>Streptomyces</taxon>
    </lineage>
</organism>
<dbReference type="InterPro" id="IPR023485">
    <property type="entry name" value="Ptyr_pPase"/>
</dbReference>
<dbReference type="SMART" id="SM00226">
    <property type="entry name" value="LMWPc"/>
    <property type="match status" value="1"/>
</dbReference>
<comment type="caution">
    <text evidence="2">The sequence shown here is derived from an EMBL/GenBank/DDBJ whole genome shotgun (WGS) entry which is preliminary data.</text>
</comment>
<dbReference type="Gene3D" id="3.40.50.2300">
    <property type="match status" value="1"/>
</dbReference>
<name>A0ABW2JIV3_9ACTN</name>
<reference evidence="3" key="1">
    <citation type="journal article" date="2019" name="Int. J. Syst. Evol. Microbiol.">
        <title>The Global Catalogue of Microorganisms (GCM) 10K type strain sequencing project: providing services to taxonomists for standard genome sequencing and annotation.</title>
        <authorList>
            <consortium name="The Broad Institute Genomics Platform"/>
            <consortium name="The Broad Institute Genome Sequencing Center for Infectious Disease"/>
            <person name="Wu L."/>
            <person name="Ma J."/>
        </authorList>
    </citation>
    <scope>NUCLEOTIDE SEQUENCE [LARGE SCALE GENOMIC DNA]</scope>
    <source>
        <strain evidence="3">SYNS20</strain>
    </source>
</reference>
<evidence type="ECO:0000313" key="2">
    <source>
        <dbReference type="EMBL" id="MFC7305773.1"/>
    </source>
</evidence>
<protein>
    <submittedName>
        <fullName evidence="2">Low molecular weight phosphatase family protein</fullName>
    </submittedName>
</protein>
<dbReference type="Proteomes" id="UP001596523">
    <property type="component" value="Unassembled WGS sequence"/>
</dbReference>
<gene>
    <name evidence="2" type="ORF">ACFQVC_16285</name>
</gene>
<keyword evidence="3" id="KW-1185">Reference proteome</keyword>
<dbReference type="RefSeq" id="WP_381831144.1">
    <property type="nucleotide sequence ID" value="NZ_JBHTCF010000006.1"/>
</dbReference>
<evidence type="ECO:0000259" key="1">
    <source>
        <dbReference type="SMART" id="SM00226"/>
    </source>
</evidence>
<dbReference type="Pfam" id="PF01451">
    <property type="entry name" value="LMWPc"/>
    <property type="match status" value="1"/>
</dbReference>
<feature type="domain" description="Phosphotyrosine protein phosphatase I" evidence="1">
    <location>
        <begin position="1"/>
        <end position="164"/>
    </location>
</feature>
<sequence>MKVLFVCTGNVHRSALAERLLALHAPSVQSAGAGTEATHTAGMDAATRSVLAELGGNGRDFTSRRLTPDLVEDAGLVLGLAREHREAAVRLCPAALRRTFTLREFVRLASPGGTPAEVVARAAAARGTVPPGADDIADPWGAGYDALRACGAEIDGLVRDLARILLPLHAPAR</sequence>